<reference evidence="2 3" key="1">
    <citation type="submission" date="2021-05" db="EMBL/GenBank/DDBJ databases">
        <title>Comparative genomic studies on the polysaccharide-degrading batcterial strains of the Flammeovirga genus.</title>
        <authorList>
            <person name="Zewei F."/>
            <person name="Zheng Z."/>
            <person name="Yu L."/>
            <person name="Ruyue G."/>
            <person name="Yanhong M."/>
            <person name="Yuanyuan C."/>
            <person name="Jingyan G."/>
            <person name="Wenjun H."/>
        </authorList>
    </citation>
    <scope>NUCLEOTIDE SEQUENCE [LARGE SCALE GENOMIC DNA]</scope>
    <source>
        <strain evidence="2 3">NBRC:100898</strain>
    </source>
</reference>
<feature type="domain" description="Alpha-carbonic anhydrase" evidence="1">
    <location>
        <begin position="1"/>
        <end position="70"/>
    </location>
</feature>
<dbReference type="RefSeq" id="WP_169666985.1">
    <property type="nucleotide sequence ID" value="NZ_JABANF010000021.1"/>
</dbReference>
<evidence type="ECO:0000313" key="3">
    <source>
        <dbReference type="Proteomes" id="UP000678679"/>
    </source>
</evidence>
<dbReference type="EMBL" id="CP076132">
    <property type="protein sequence ID" value="QWG02412.1"/>
    <property type="molecule type" value="Genomic_DNA"/>
</dbReference>
<evidence type="ECO:0000259" key="1">
    <source>
        <dbReference type="PROSITE" id="PS51144"/>
    </source>
</evidence>
<dbReference type="Proteomes" id="UP000678679">
    <property type="component" value="Chromosome 1"/>
</dbReference>
<protein>
    <submittedName>
        <fullName evidence="2">Carbonic anhydrase family protein</fullName>
    </submittedName>
</protein>
<dbReference type="Gene3D" id="3.10.200.10">
    <property type="entry name" value="Alpha carbonic anhydrase"/>
    <property type="match status" value="1"/>
</dbReference>
<dbReference type="InterPro" id="IPR001148">
    <property type="entry name" value="CA_dom"/>
</dbReference>
<dbReference type="KEGG" id="fya:KMW28_02170"/>
<name>A0AAX1N4N8_9BACT</name>
<keyword evidence="3" id="KW-1185">Reference proteome</keyword>
<dbReference type="InterPro" id="IPR036398">
    <property type="entry name" value="CA_dom_sf"/>
</dbReference>
<dbReference type="SUPFAM" id="SSF51069">
    <property type="entry name" value="Carbonic anhydrase"/>
    <property type="match status" value="1"/>
</dbReference>
<proteinExistence type="predicted"/>
<dbReference type="PROSITE" id="PS51144">
    <property type="entry name" value="ALPHA_CA_2"/>
    <property type="match status" value="1"/>
</dbReference>
<organism evidence="2 3">
    <name type="scientific">Flammeovirga yaeyamensis</name>
    <dbReference type="NCBI Taxonomy" id="367791"/>
    <lineage>
        <taxon>Bacteria</taxon>
        <taxon>Pseudomonadati</taxon>
        <taxon>Bacteroidota</taxon>
        <taxon>Cytophagia</taxon>
        <taxon>Cytophagales</taxon>
        <taxon>Flammeovirgaceae</taxon>
        <taxon>Flammeovirga</taxon>
    </lineage>
</organism>
<gene>
    <name evidence="2" type="ORF">KMW28_02170</name>
</gene>
<sequence>MISHSDRSTVNSISSSNDLLIICTETVHWFVVKDAITASKEQIDMLHKLMPKNNFRQIQPLNKRTIFSEIVSDL</sequence>
<evidence type="ECO:0000313" key="2">
    <source>
        <dbReference type="EMBL" id="QWG02412.1"/>
    </source>
</evidence>
<dbReference type="AlphaFoldDB" id="A0AAX1N4N8"/>
<dbReference type="Pfam" id="PF00194">
    <property type="entry name" value="Carb_anhydrase"/>
    <property type="match status" value="1"/>
</dbReference>
<accession>A0AAX1N4N8</accession>